<organism evidence="3 4">
    <name type="scientific">Absidia repens</name>
    <dbReference type="NCBI Taxonomy" id="90262"/>
    <lineage>
        <taxon>Eukaryota</taxon>
        <taxon>Fungi</taxon>
        <taxon>Fungi incertae sedis</taxon>
        <taxon>Mucoromycota</taxon>
        <taxon>Mucoromycotina</taxon>
        <taxon>Mucoromycetes</taxon>
        <taxon>Mucorales</taxon>
        <taxon>Cunninghamellaceae</taxon>
        <taxon>Absidia</taxon>
    </lineage>
</organism>
<evidence type="ECO:0008006" key="5">
    <source>
        <dbReference type="Google" id="ProtNLM"/>
    </source>
</evidence>
<dbReference type="EMBL" id="MCGE01000017">
    <property type="protein sequence ID" value="ORZ13237.1"/>
    <property type="molecule type" value="Genomic_DNA"/>
</dbReference>
<evidence type="ECO:0000313" key="4">
    <source>
        <dbReference type="Proteomes" id="UP000193560"/>
    </source>
</evidence>
<evidence type="ECO:0000256" key="2">
    <source>
        <dbReference type="SAM" id="Phobius"/>
    </source>
</evidence>
<feature type="transmembrane region" description="Helical" evidence="2">
    <location>
        <begin position="229"/>
        <end position="251"/>
    </location>
</feature>
<dbReference type="Proteomes" id="UP000193560">
    <property type="component" value="Unassembled WGS sequence"/>
</dbReference>
<comment type="caution">
    <text evidence="3">The sequence shown here is derived from an EMBL/GenBank/DDBJ whole genome shotgun (WGS) entry which is preliminary data.</text>
</comment>
<feature type="transmembrane region" description="Helical" evidence="2">
    <location>
        <begin position="83"/>
        <end position="101"/>
    </location>
</feature>
<keyword evidence="2" id="KW-0472">Membrane</keyword>
<sequence>MATETRLTSDQVSEYVLYGVVIGVCAPVFIRNAYYYNHGTTPKYIKFLKCSMALFMALKTSLFVALSVPNGASCVALGRSADVFYHLSMMSGDGVLMGRIYSVVSLHWKKRIFIFHCFILLVRLVAAIVDISLVHINYNTETGSCDYRDSHVVGVVYTSIDTVVDFYATCMICFILVRHMRKLNREGLVTASKHQYISIAAYNCTRCLLLTIVNLISAVGIGSKLGNSYFIPLVNTLWPITNLLFVALIGYDTDFTKVIRNMRSQFQDNKSTSMFNVALPPPFGHQLSNRNSDIPSTAASSTPH</sequence>
<feature type="transmembrane region" description="Helical" evidence="2">
    <location>
        <begin position="156"/>
        <end position="178"/>
    </location>
</feature>
<dbReference type="AlphaFoldDB" id="A0A1X2IBC2"/>
<keyword evidence="2" id="KW-1133">Transmembrane helix</keyword>
<accession>A0A1X2IBC2</accession>
<gene>
    <name evidence="3" type="ORF">BCR42DRAFT_419476</name>
</gene>
<evidence type="ECO:0000313" key="3">
    <source>
        <dbReference type="EMBL" id="ORZ13237.1"/>
    </source>
</evidence>
<proteinExistence type="predicted"/>
<name>A0A1X2IBC2_9FUNG</name>
<feature type="transmembrane region" description="Helical" evidence="2">
    <location>
        <begin position="15"/>
        <end position="35"/>
    </location>
</feature>
<feature type="transmembrane region" description="Helical" evidence="2">
    <location>
        <begin position="113"/>
        <end position="136"/>
    </location>
</feature>
<feature type="region of interest" description="Disordered" evidence="1">
    <location>
        <begin position="282"/>
        <end position="304"/>
    </location>
</feature>
<evidence type="ECO:0000256" key="1">
    <source>
        <dbReference type="SAM" id="MobiDB-lite"/>
    </source>
</evidence>
<feature type="compositionally biased region" description="Polar residues" evidence="1">
    <location>
        <begin position="286"/>
        <end position="304"/>
    </location>
</feature>
<keyword evidence="2" id="KW-0812">Transmembrane</keyword>
<keyword evidence="4" id="KW-1185">Reference proteome</keyword>
<dbReference type="OrthoDB" id="5597503at2759"/>
<reference evidence="3 4" key="1">
    <citation type="submission" date="2016-07" db="EMBL/GenBank/DDBJ databases">
        <title>Pervasive Adenine N6-methylation of Active Genes in Fungi.</title>
        <authorList>
            <consortium name="DOE Joint Genome Institute"/>
            <person name="Mondo S.J."/>
            <person name="Dannebaum R.O."/>
            <person name="Kuo R.C."/>
            <person name="Labutti K."/>
            <person name="Haridas S."/>
            <person name="Kuo A."/>
            <person name="Salamov A."/>
            <person name="Ahrendt S.R."/>
            <person name="Lipzen A."/>
            <person name="Sullivan W."/>
            <person name="Andreopoulos W.B."/>
            <person name="Clum A."/>
            <person name="Lindquist E."/>
            <person name="Daum C."/>
            <person name="Ramamoorthy G.K."/>
            <person name="Gryganskyi A."/>
            <person name="Culley D."/>
            <person name="Magnuson J.K."/>
            <person name="James T.Y."/>
            <person name="O'Malley M.A."/>
            <person name="Stajich J.E."/>
            <person name="Spatafora J.W."/>
            <person name="Visel A."/>
            <person name="Grigoriev I.V."/>
        </authorList>
    </citation>
    <scope>NUCLEOTIDE SEQUENCE [LARGE SCALE GENOMIC DNA]</scope>
    <source>
        <strain evidence="3 4">NRRL 1336</strain>
    </source>
</reference>
<feature type="transmembrane region" description="Helical" evidence="2">
    <location>
        <begin position="199"/>
        <end position="223"/>
    </location>
</feature>
<feature type="transmembrane region" description="Helical" evidence="2">
    <location>
        <begin position="47"/>
        <end position="68"/>
    </location>
</feature>
<protein>
    <recommendedName>
        <fullName evidence="5">G-protein coupled receptors family 1 profile domain-containing protein</fullName>
    </recommendedName>
</protein>